<proteinExistence type="predicted"/>
<dbReference type="AlphaFoldDB" id="D5V262"/>
<reference evidence="1 2" key="1">
    <citation type="journal article" date="2010" name="Stand. Genomic Sci.">
        <title>Complete genome sequence of Arcobacter nitrofigilis type strain (CI).</title>
        <authorList>
            <person name="Pati A."/>
            <person name="Gronow S."/>
            <person name="Lapidus A."/>
            <person name="Copeland A."/>
            <person name="Glavina Del Rio T."/>
            <person name="Nolan M."/>
            <person name="Lucas S."/>
            <person name="Tice H."/>
            <person name="Cheng J.F."/>
            <person name="Han C."/>
            <person name="Chertkov O."/>
            <person name="Bruce D."/>
            <person name="Tapia R."/>
            <person name="Goodwin L."/>
            <person name="Pitluck S."/>
            <person name="Liolios K."/>
            <person name="Ivanova N."/>
            <person name="Mavromatis K."/>
            <person name="Chen A."/>
            <person name="Palaniappan K."/>
            <person name="Land M."/>
            <person name="Hauser L."/>
            <person name="Chang Y.J."/>
            <person name="Jeffries C.D."/>
            <person name="Detter J.C."/>
            <person name="Rohde M."/>
            <person name="Goker M."/>
            <person name="Bristow J."/>
            <person name="Eisen J.A."/>
            <person name="Markowitz V."/>
            <person name="Hugenholtz P."/>
            <person name="Klenk H.P."/>
            <person name="Kyrpides N.C."/>
        </authorList>
    </citation>
    <scope>NUCLEOTIDE SEQUENCE [LARGE SCALE GENOMIC DNA]</scope>
    <source>
        <strain evidence="2">ATCC 33309 / DSM 7299 / CCUG 15893 / LMG 7604 / NCTC 12251 / CI</strain>
    </source>
</reference>
<dbReference type="STRING" id="572480.Arnit_0630"/>
<name>D5V262_ARCNC</name>
<evidence type="ECO:0000313" key="2">
    <source>
        <dbReference type="Proteomes" id="UP000000939"/>
    </source>
</evidence>
<organism evidence="1 2">
    <name type="scientific">Arcobacter nitrofigilis (strain ATCC 33309 / DSM 7299 / CCUG 15893 / LMG 7604 / NCTC 12251 / CI)</name>
    <name type="common">Campylobacter nitrofigilis</name>
    <dbReference type="NCBI Taxonomy" id="572480"/>
    <lineage>
        <taxon>Bacteria</taxon>
        <taxon>Pseudomonadati</taxon>
        <taxon>Campylobacterota</taxon>
        <taxon>Epsilonproteobacteria</taxon>
        <taxon>Campylobacterales</taxon>
        <taxon>Arcobacteraceae</taxon>
        <taxon>Arcobacter</taxon>
    </lineage>
</organism>
<evidence type="ECO:0000313" key="1">
    <source>
        <dbReference type="EMBL" id="ADG92295.1"/>
    </source>
</evidence>
<dbReference type="EMBL" id="CP001999">
    <property type="protein sequence ID" value="ADG92295.1"/>
    <property type="molecule type" value="Genomic_DNA"/>
</dbReference>
<keyword evidence="2" id="KW-1185">Reference proteome</keyword>
<accession>D5V262</accession>
<protein>
    <submittedName>
        <fullName evidence="1">Uncharacterized protein</fullName>
    </submittedName>
</protein>
<dbReference type="KEGG" id="ant:Arnit_0630"/>
<sequence length="37" mass="4434">MKIKAYLTNGSYKIVRVLVTDDVKAIARKYERWEYVL</sequence>
<dbReference type="HOGENOM" id="CLU_220179_0_0_7"/>
<gene>
    <name evidence="1" type="ordered locus">Arnit_0630</name>
</gene>
<dbReference type="Proteomes" id="UP000000939">
    <property type="component" value="Chromosome"/>
</dbReference>